<evidence type="ECO:0000313" key="2">
    <source>
        <dbReference type="EMBL" id="WZS86955.1"/>
    </source>
</evidence>
<proteinExistence type="predicted"/>
<gene>
    <name evidence="2" type="ORF">QYQ95_06610</name>
</gene>
<evidence type="ECO:0000313" key="3">
    <source>
        <dbReference type="Proteomes" id="UP001441914"/>
    </source>
</evidence>
<dbReference type="Proteomes" id="UP001441914">
    <property type="component" value="Chromosome 1"/>
</dbReference>
<evidence type="ECO:0000256" key="1">
    <source>
        <dbReference type="SAM" id="MobiDB-lite"/>
    </source>
</evidence>
<reference evidence="2 3" key="1">
    <citation type="journal article" date="2024" name="Elife">
        <title>Polysaccharide breakdown products drive degradation-dispersal cycles of foraging bacteria through changes in metabolism and motility.</title>
        <authorList>
            <person name="Stubbusch A.K."/>
            <person name="Keegstra J.M."/>
            <person name="Schwartzman J."/>
            <person name="Pontrelli S."/>
            <person name="Clerc E.E."/>
            <person name="Stocker R."/>
            <person name="Magnabosco C."/>
            <person name="Schubert O.T."/>
            <person name="Ackermann M."/>
            <person name="D'Souza G.G."/>
        </authorList>
    </citation>
    <scope>NUCLEOTIDE SEQUENCE [LARGE SCALE GENOMIC DNA]</scope>
    <source>
        <strain evidence="2 3">ZF270</strain>
    </source>
</reference>
<keyword evidence="3" id="KW-1185">Reference proteome</keyword>
<name>A0AAN0NBH0_9VIBR</name>
<protein>
    <submittedName>
        <fullName evidence="2">Uncharacterized protein</fullName>
    </submittedName>
</protein>
<feature type="region of interest" description="Disordered" evidence="1">
    <location>
        <begin position="80"/>
        <end position="99"/>
    </location>
</feature>
<dbReference type="RefSeq" id="WP_016800560.1">
    <property type="nucleotide sequence ID" value="NZ_AIDR02000041.1"/>
</dbReference>
<dbReference type="EMBL" id="CP135176">
    <property type="protein sequence ID" value="WZS86955.1"/>
    <property type="molecule type" value="Genomic_DNA"/>
</dbReference>
<accession>A0AAN0NBH0</accession>
<sequence length="99" mass="11232">MKVFQDRVVNTEVDRICDVCNESVSVEINGMRFIERGELKASFGYGSSDDGKVYHLDLCETCFKIALNTLKEHRKTLLMSDHDSSDGHFGLDKNKTTLQ</sequence>
<dbReference type="AlphaFoldDB" id="A0AAN0NBH0"/>
<organism evidence="2 3">
    <name type="scientific">Vibrio cyclitrophicus ZF270</name>
    <dbReference type="NCBI Taxonomy" id="1136176"/>
    <lineage>
        <taxon>Bacteria</taxon>
        <taxon>Pseudomonadati</taxon>
        <taxon>Pseudomonadota</taxon>
        <taxon>Gammaproteobacteria</taxon>
        <taxon>Vibrionales</taxon>
        <taxon>Vibrionaceae</taxon>
        <taxon>Vibrio</taxon>
    </lineage>
</organism>